<protein>
    <submittedName>
        <fullName evidence="1">Uncharacterized protein</fullName>
    </submittedName>
</protein>
<reference evidence="2" key="1">
    <citation type="submission" date="2016-10" db="EMBL/GenBank/DDBJ databases">
        <authorList>
            <person name="Varghese N."/>
            <person name="Submissions S."/>
        </authorList>
    </citation>
    <scope>NUCLEOTIDE SEQUENCE [LARGE SCALE GENOMIC DNA]</scope>
    <source>
        <strain evidence="2">DSM 25811 / CCM 8410 / LMG 26954 / E90</strain>
    </source>
</reference>
<keyword evidence="2" id="KW-1185">Reference proteome</keyword>
<accession>A0A1G6VWV6</accession>
<gene>
    <name evidence="1" type="ORF">SAMN04487894_110164</name>
</gene>
<dbReference type="AlphaFoldDB" id="A0A1G6VWV6"/>
<sequence length="81" mass="9004">MILLPVCRFAVKHRYSEILFRVGTKEANGASCSWWLTGAWCGGIGCDGFEAYGNFNSPFFKSRQGAGLLVSGKYTFLMLRL</sequence>
<dbReference type="EMBL" id="FMZO01000010">
    <property type="protein sequence ID" value="SDD57467.1"/>
    <property type="molecule type" value="Genomic_DNA"/>
</dbReference>
<name>A0A1G6VWV6_NIADE</name>
<organism evidence="1 2">
    <name type="scientific">Niabella drilacis (strain DSM 25811 / CCM 8410 / CCUG 62505 / LMG 26954 / E90)</name>
    <dbReference type="NCBI Taxonomy" id="1285928"/>
    <lineage>
        <taxon>Bacteria</taxon>
        <taxon>Pseudomonadati</taxon>
        <taxon>Bacteroidota</taxon>
        <taxon>Chitinophagia</taxon>
        <taxon>Chitinophagales</taxon>
        <taxon>Chitinophagaceae</taxon>
        <taxon>Niabella</taxon>
    </lineage>
</organism>
<evidence type="ECO:0000313" key="1">
    <source>
        <dbReference type="EMBL" id="SDD57467.1"/>
    </source>
</evidence>
<proteinExistence type="predicted"/>
<evidence type="ECO:0000313" key="2">
    <source>
        <dbReference type="Proteomes" id="UP000198757"/>
    </source>
</evidence>
<dbReference type="Proteomes" id="UP000198757">
    <property type="component" value="Unassembled WGS sequence"/>
</dbReference>